<evidence type="ECO:0000259" key="5">
    <source>
        <dbReference type="Pfam" id="PF14873"/>
    </source>
</evidence>
<dbReference type="PANTHER" id="PTHR10628:SF30">
    <property type="entry name" value="EXO-ALPHA-SIALIDASE"/>
    <property type="match status" value="1"/>
</dbReference>
<evidence type="ECO:0000256" key="2">
    <source>
        <dbReference type="ARBA" id="ARBA00009348"/>
    </source>
</evidence>
<evidence type="ECO:0000259" key="4">
    <source>
        <dbReference type="Pfam" id="PF13859"/>
    </source>
</evidence>
<dbReference type="Gene3D" id="2.120.10.10">
    <property type="match status" value="1"/>
</dbReference>
<dbReference type="InterPro" id="IPR026856">
    <property type="entry name" value="Sialidase_fam"/>
</dbReference>
<dbReference type="GO" id="GO:0009313">
    <property type="term" value="P:oligosaccharide catabolic process"/>
    <property type="evidence" value="ECO:0007669"/>
    <property type="project" value="TreeGrafter"/>
</dbReference>
<evidence type="ECO:0000256" key="1">
    <source>
        <dbReference type="ARBA" id="ARBA00000427"/>
    </source>
</evidence>
<gene>
    <name evidence="6" type="ORF">AAE02nite_20100</name>
</gene>
<comment type="catalytic activity">
    <reaction evidence="1">
        <text>Hydrolysis of alpha-(2-&gt;3)-, alpha-(2-&gt;6)-, alpha-(2-&gt;8)- glycosidic linkages of terminal sialic acid residues in oligosaccharides, glycoproteins, glycolipids, colominic acid and synthetic substrates.</text>
        <dbReference type="EC" id="3.2.1.18"/>
    </reaction>
</comment>
<feature type="domain" description="Sialidase" evidence="4">
    <location>
        <begin position="182"/>
        <end position="464"/>
    </location>
</feature>
<dbReference type="InterPro" id="IPR011040">
    <property type="entry name" value="Sialidase"/>
</dbReference>
<dbReference type="GO" id="GO:0006689">
    <property type="term" value="P:ganglioside catabolic process"/>
    <property type="evidence" value="ECO:0007669"/>
    <property type="project" value="TreeGrafter"/>
</dbReference>
<dbReference type="CDD" id="cd15482">
    <property type="entry name" value="Sialidase_non-viral"/>
    <property type="match status" value="1"/>
</dbReference>
<dbReference type="EMBL" id="BJYS01000014">
    <property type="protein sequence ID" value="GEO04346.1"/>
    <property type="molecule type" value="Genomic_DNA"/>
</dbReference>
<name>A0A512AXA0_9BACT</name>
<dbReference type="Pfam" id="PF13859">
    <property type="entry name" value="BNR_3"/>
    <property type="match status" value="1"/>
</dbReference>
<accession>A0A512AXA0</accession>
<dbReference type="SUPFAM" id="SSF50939">
    <property type="entry name" value="Sialidases"/>
    <property type="match status" value="1"/>
</dbReference>
<feature type="domain" description="Sialidase N-terminal" evidence="5">
    <location>
        <begin position="27"/>
        <end position="148"/>
    </location>
</feature>
<dbReference type="InterPro" id="IPR029456">
    <property type="entry name" value="Sialidase_N"/>
</dbReference>
<dbReference type="Gene3D" id="2.60.40.1290">
    <property type="match status" value="1"/>
</dbReference>
<proteinExistence type="inferred from homology"/>
<keyword evidence="7" id="KW-1185">Reference proteome</keyword>
<organism evidence="6 7">
    <name type="scientific">Adhaeribacter aerolatus</name>
    <dbReference type="NCBI Taxonomy" id="670289"/>
    <lineage>
        <taxon>Bacteria</taxon>
        <taxon>Pseudomonadati</taxon>
        <taxon>Bacteroidota</taxon>
        <taxon>Cytophagia</taxon>
        <taxon>Cytophagales</taxon>
        <taxon>Hymenobacteraceae</taxon>
        <taxon>Adhaeribacter</taxon>
    </lineage>
</organism>
<sequence>MLVALISSFGFVGKQHNRVFEPEVIITSTAPANPVLLGVAANPLVRIGIYVPAGVSKVTYTGIQTSINKAAVLAIRELNVYFTDQEPKFAATKPIATFTPTSTDFKIPVQLTLKPGWHYIWLSASLKETANIKEKIEVHCTQLFNNQNKGQKITEDKSAYVKRIGVPVRRAGDEKVNTYRIPGIATTDKGTLISVYDIRYETSRDLPGNIDVGMSRSTDGGKTWERMKIIMDMGAPHENNGIGDPAILFDPATKKIWVAALWSKGNRSIAGSKPGLSPDETGQFVLVSSADDGKTWSEPMNITSQVKNPAWNLFFNGPGNAIAMKDGKLVFPAQYWDEKGMPHSTIIYSADHGKTWVGSLAGPKANTTESQVVETTPGTLMLNMRDNRGEFRSVATTTDLGKNWVEHITSYNTLIDPVCMGSLIKANVKVKGKLREVLFFSNPDNSYSRNNIAIKASLDLGETWSQVNKTMVDERPSYGYSSLTKIDDNTIGILYEGIKDLYFVAVPVDEIIK</sequence>
<dbReference type="InterPro" id="IPR036278">
    <property type="entry name" value="Sialidase_sf"/>
</dbReference>
<dbReference type="GO" id="GO:0004308">
    <property type="term" value="F:exo-alpha-sialidase activity"/>
    <property type="evidence" value="ECO:0007669"/>
    <property type="project" value="UniProtKB-EC"/>
</dbReference>
<comment type="caution">
    <text evidence="6">The sequence shown here is derived from an EMBL/GenBank/DDBJ whole genome shotgun (WGS) entry which is preliminary data.</text>
</comment>
<dbReference type="Pfam" id="PF14873">
    <property type="entry name" value="BNR_assoc_N"/>
    <property type="match status" value="1"/>
</dbReference>
<dbReference type="GO" id="GO:0005737">
    <property type="term" value="C:cytoplasm"/>
    <property type="evidence" value="ECO:0007669"/>
    <property type="project" value="TreeGrafter"/>
</dbReference>
<comment type="similarity">
    <text evidence="2">Belongs to the glycosyl hydrolase 33 family.</text>
</comment>
<reference evidence="6 7" key="1">
    <citation type="submission" date="2019-07" db="EMBL/GenBank/DDBJ databases">
        <title>Whole genome shotgun sequence of Adhaeribacter aerolatus NBRC 106133.</title>
        <authorList>
            <person name="Hosoyama A."/>
            <person name="Uohara A."/>
            <person name="Ohji S."/>
            <person name="Ichikawa N."/>
        </authorList>
    </citation>
    <scope>NUCLEOTIDE SEQUENCE [LARGE SCALE GENOMIC DNA]</scope>
    <source>
        <strain evidence="6 7">NBRC 106133</strain>
    </source>
</reference>
<evidence type="ECO:0000256" key="3">
    <source>
        <dbReference type="ARBA" id="ARBA00012733"/>
    </source>
</evidence>
<dbReference type="Proteomes" id="UP000321532">
    <property type="component" value="Unassembled WGS sequence"/>
</dbReference>
<dbReference type="GO" id="GO:0016020">
    <property type="term" value="C:membrane"/>
    <property type="evidence" value="ECO:0007669"/>
    <property type="project" value="TreeGrafter"/>
</dbReference>
<evidence type="ECO:0000313" key="6">
    <source>
        <dbReference type="EMBL" id="GEO04346.1"/>
    </source>
</evidence>
<dbReference type="PANTHER" id="PTHR10628">
    <property type="entry name" value="SIALIDASE"/>
    <property type="match status" value="1"/>
</dbReference>
<protein>
    <recommendedName>
        <fullName evidence="3">exo-alpha-sialidase</fullName>
        <ecNumber evidence="3">3.2.1.18</ecNumber>
    </recommendedName>
</protein>
<dbReference type="EC" id="3.2.1.18" evidence="3"/>
<dbReference type="AlphaFoldDB" id="A0A512AXA0"/>
<dbReference type="OrthoDB" id="41724at2"/>
<evidence type="ECO:0000313" key="7">
    <source>
        <dbReference type="Proteomes" id="UP000321532"/>
    </source>
</evidence>